<proteinExistence type="predicted"/>
<evidence type="ECO:0000313" key="1">
    <source>
        <dbReference type="EMBL" id="KAF7425481.1"/>
    </source>
</evidence>
<reference evidence="1" key="1">
    <citation type="journal article" date="2020" name="G3 (Bethesda)">
        <title>High-Quality Assemblies for Three Invasive Social Wasps from the &lt;i&gt;Vespula&lt;/i&gt; Genus.</title>
        <authorList>
            <person name="Harrop T.W.R."/>
            <person name="Guhlin J."/>
            <person name="McLaughlin G.M."/>
            <person name="Permina E."/>
            <person name="Stockwell P."/>
            <person name="Gilligan J."/>
            <person name="Le Lec M.F."/>
            <person name="Gruber M.A.M."/>
            <person name="Quinn O."/>
            <person name="Lovegrove M."/>
            <person name="Duncan E.J."/>
            <person name="Remnant E.J."/>
            <person name="Van Eeckhoven J."/>
            <person name="Graham B."/>
            <person name="Knapp R.A."/>
            <person name="Langford K.W."/>
            <person name="Kronenberg Z."/>
            <person name="Press M.O."/>
            <person name="Eacker S.M."/>
            <person name="Wilson-Rankin E.E."/>
            <person name="Purcell J."/>
            <person name="Lester P.J."/>
            <person name="Dearden P.K."/>
        </authorList>
    </citation>
    <scope>NUCLEOTIDE SEQUENCE</scope>
    <source>
        <strain evidence="1">Volc-1</strain>
    </source>
</reference>
<accession>A0A834P227</accession>
<sequence length="76" mass="9252">MFVFMIVKQLQSIGSRNMSQVSYLPAVRVRLSKLVSFDTKVRSIQKFYSHRKYRKSYPRIYLITIRKKPFHKKIFH</sequence>
<protein>
    <submittedName>
        <fullName evidence="1">Uncharacterized protein</fullName>
    </submittedName>
</protein>
<dbReference type="Proteomes" id="UP000600918">
    <property type="component" value="Unassembled WGS sequence"/>
</dbReference>
<keyword evidence="2" id="KW-1185">Reference proteome</keyword>
<dbReference type="AlphaFoldDB" id="A0A834P227"/>
<evidence type="ECO:0000313" key="2">
    <source>
        <dbReference type="Proteomes" id="UP000600918"/>
    </source>
</evidence>
<comment type="caution">
    <text evidence="1">The sequence shown here is derived from an EMBL/GenBank/DDBJ whole genome shotgun (WGS) entry which is preliminary data.</text>
</comment>
<gene>
    <name evidence="1" type="ORF">H0235_007919</name>
</gene>
<name>A0A834P227_VESPE</name>
<organism evidence="1 2">
    <name type="scientific">Vespula pensylvanica</name>
    <name type="common">Western yellow jacket</name>
    <name type="synonym">Wasp</name>
    <dbReference type="NCBI Taxonomy" id="30213"/>
    <lineage>
        <taxon>Eukaryota</taxon>
        <taxon>Metazoa</taxon>
        <taxon>Ecdysozoa</taxon>
        <taxon>Arthropoda</taxon>
        <taxon>Hexapoda</taxon>
        <taxon>Insecta</taxon>
        <taxon>Pterygota</taxon>
        <taxon>Neoptera</taxon>
        <taxon>Endopterygota</taxon>
        <taxon>Hymenoptera</taxon>
        <taxon>Apocrita</taxon>
        <taxon>Aculeata</taxon>
        <taxon>Vespoidea</taxon>
        <taxon>Vespidae</taxon>
        <taxon>Vespinae</taxon>
        <taxon>Vespula</taxon>
    </lineage>
</organism>
<dbReference type="EMBL" id="JACSDY010000006">
    <property type="protein sequence ID" value="KAF7425481.1"/>
    <property type="molecule type" value="Genomic_DNA"/>
</dbReference>